<protein>
    <recommendedName>
        <fullName evidence="7">tRNA(Ile)-lysidine synthase</fullName>
        <ecNumber evidence="7">6.3.4.19</ecNumber>
    </recommendedName>
    <alternativeName>
        <fullName evidence="7">tRNA(Ile)-2-lysyl-cytidine synthase</fullName>
    </alternativeName>
    <alternativeName>
        <fullName evidence="7">tRNA(Ile)-lysidine synthetase</fullName>
    </alternativeName>
</protein>
<dbReference type="RefSeq" id="WP_245867947.1">
    <property type="nucleotide sequence ID" value="NZ_CP026923.1"/>
</dbReference>
<name>A0A2L2BN50_9MICO</name>
<evidence type="ECO:0000259" key="8">
    <source>
        <dbReference type="Pfam" id="PF01171"/>
    </source>
</evidence>
<feature type="domain" description="tRNA(Ile)-lysidine/2-thiocytidine synthase N-terminal" evidence="8">
    <location>
        <begin position="46"/>
        <end position="241"/>
    </location>
</feature>
<comment type="subcellular location">
    <subcellularLocation>
        <location evidence="7">Cytoplasm</location>
    </subcellularLocation>
</comment>
<dbReference type="KEGG" id="psai:C3B54_1148"/>
<dbReference type="SUPFAM" id="SSF82829">
    <property type="entry name" value="MesJ substrate recognition domain-like"/>
    <property type="match status" value="1"/>
</dbReference>
<comment type="catalytic activity">
    <reaction evidence="6 7">
        <text>cytidine(34) in tRNA(Ile2) + L-lysine + ATP = lysidine(34) in tRNA(Ile2) + AMP + diphosphate + H(+)</text>
        <dbReference type="Rhea" id="RHEA:43744"/>
        <dbReference type="Rhea" id="RHEA-COMP:10625"/>
        <dbReference type="Rhea" id="RHEA-COMP:10670"/>
        <dbReference type="ChEBI" id="CHEBI:15378"/>
        <dbReference type="ChEBI" id="CHEBI:30616"/>
        <dbReference type="ChEBI" id="CHEBI:32551"/>
        <dbReference type="ChEBI" id="CHEBI:33019"/>
        <dbReference type="ChEBI" id="CHEBI:82748"/>
        <dbReference type="ChEBI" id="CHEBI:83665"/>
        <dbReference type="ChEBI" id="CHEBI:456215"/>
        <dbReference type="EC" id="6.3.4.19"/>
    </reaction>
</comment>
<dbReference type="InterPro" id="IPR015262">
    <property type="entry name" value="tRNA_Ile_lys_synt_subst-bd"/>
</dbReference>
<dbReference type="GO" id="GO:0032267">
    <property type="term" value="F:tRNA(Ile)-lysidine synthase activity"/>
    <property type="evidence" value="ECO:0007669"/>
    <property type="project" value="UniProtKB-EC"/>
</dbReference>
<evidence type="ECO:0000256" key="1">
    <source>
        <dbReference type="ARBA" id="ARBA00022490"/>
    </source>
</evidence>
<keyword evidence="1 7" id="KW-0963">Cytoplasm</keyword>
<evidence type="ECO:0000256" key="5">
    <source>
        <dbReference type="ARBA" id="ARBA00022840"/>
    </source>
</evidence>
<reference evidence="10 11" key="1">
    <citation type="submission" date="2018-02" db="EMBL/GenBank/DDBJ databases">
        <title>Complete genome of the streamlined marine actinobacterium Pontimonas salivibrio CL-TW6 adapted to coastal planktonic lifestype.</title>
        <authorList>
            <person name="Cho B.C."/>
            <person name="Hardies S.C."/>
            <person name="Jang G.I."/>
            <person name="Hwang C.Y."/>
        </authorList>
    </citation>
    <scope>NUCLEOTIDE SEQUENCE [LARGE SCALE GENOMIC DNA]</scope>
    <source>
        <strain evidence="10 11">CL-TW6</strain>
    </source>
</reference>
<evidence type="ECO:0000259" key="9">
    <source>
        <dbReference type="Pfam" id="PF09179"/>
    </source>
</evidence>
<dbReference type="GO" id="GO:0006400">
    <property type="term" value="P:tRNA modification"/>
    <property type="evidence" value="ECO:0007669"/>
    <property type="project" value="UniProtKB-UniRule"/>
</dbReference>
<dbReference type="Proteomes" id="UP000243077">
    <property type="component" value="Chromosome"/>
</dbReference>
<keyword evidence="5 7" id="KW-0067">ATP-binding</keyword>
<evidence type="ECO:0000313" key="11">
    <source>
        <dbReference type="Proteomes" id="UP000243077"/>
    </source>
</evidence>
<evidence type="ECO:0000256" key="2">
    <source>
        <dbReference type="ARBA" id="ARBA00022598"/>
    </source>
</evidence>
<gene>
    <name evidence="7" type="primary">tilS</name>
    <name evidence="10" type="ORF">C3B54_1148</name>
</gene>
<dbReference type="SUPFAM" id="SSF52402">
    <property type="entry name" value="Adenine nucleotide alpha hydrolases-like"/>
    <property type="match status" value="1"/>
</dbReference>
<feature type="binding site" evidence="7">
    <location>
        <begin position="51"/>
        <end position="56"/>
    </location>
    <ligand>
        <name>ATP</name>
        <dbReference type="ChEBI" id="CHEBI:30616"/>
    </ligand>
</feature>
<accession>A0A2L2BN50</accession>
<dbReference type="Pfam" id="PF01171">
    <property type="entry name" value="ATP_bind_3"/>
    <property type="match status" value="1"/>
</dbReference>
<dbReference type="InterPro" id="IPR011063">
    <property type="entry name" value="TilS/TtcA_N"/>
</dbReference>
<dbReference type="CDD" id="cd01992">
    <property type="entry name" value="TilS_N"/>
    <property type="match status" value="1"/>
</dbReference>
<dbReference type="Gene3D" id="3.40.50.620">
    <property type="entry name" value="HUPs"/>
    <property type="match status" value="1"/>
</dbReference>
<keyword evidence="3 7" id="KW-0819">tRNA processing</keyword>
<dbReference type="EMBL" id="CP026923">
    <property type="protein sequence ID" value="AVG23058.1"/>
    <property type="molecule type" value="Genomic_DNA"/>
</dbReference>
<evidence type="ECO:0000313" key="10">
    <source>
        <dbReference type="EMBL" id="AVG23058.1"/>
    </source>
</evidence>
<keyword evidence="2 7" id="KW-0436">Ligase</keyword>
<feature type="domain" description="tRNA(Ile)-lysidine synthase substrate-binding" evidence="9">
    <location>
        <begin position="296"/>
        <end position="356"/>
    </location>
</feature>
<evidence type="ECO:0000256" key="4">
    <source>
        <dbReference type="ARBA" id="ARBA00022741"/>
    </source>
</evidence>
<dbReference type="PANTHER" id="PTHR43033">
    <property type="entry name" value="TRNA(ILE)-LYSIDINE SYNTHASE-RELATED"/>
    <property type="match status" value="1"/>
</dbReference>
<keyword evidence="11" id="KW-1185">Reference proteome</keyword>
<sequence>MALEPPEAPRRPRLTPPMADARRAITDCLEAEDAARPGGIAPGSLFLIAVSGGADSLALAYAASFVFARAGHRVEAIIIDHQLQHDSAEVALTAQETLKTMGVDAHIVPVDIGPMDIRSGDSESGDVMSREVAGNAGNIESRARDARYEALSAVAASRGATAVLLGHTKDDQAETVLLGLTRGSGPQSIAGMQSVSGLWWRPFLGLSRAATEQVCVDAGLAWWSDPHNSEDRFVRPRIRHRVMPVLEQQLGPGVADALVRTAELVRQDGEVLDQMANDVYESLGDQASAGIVPVGLWQSQPAAVVSRVLRLVAKNAVGSHLSHTHTEALMRLVTHWRGQGPVDIPGGRVVRQGDELRFSPQ</sequence>
<dbReference type="GO" id="GO:0005737">
    <property type="term" value="C:cytoplasm"/>
    <property type="evidence" value="ECO:0007669"/>
    <property type="project" value="UniProtKB-SubCell"/>
</dbReference>
<dbReference type="InterPro" id="IPR012795">
    <property type="entry name" value="tRNA_Ile_lys_synt_N"/>
</dbReference>
<comment type="similarity">
    <text evidence="7">Belongs to the tRNA(Ile)-lysidine synthase family.</text>
</comment>
<dbReference type="HAMAP" id="MF_01161">
    <property type="entry name" value="tRNA_Ile_lys_synt"/>
    <property type="match status" value="1"/>
</dbReference>
<dbReference type="GO" id="GO:0005524">
    <property type="term" value="F:ATP binding"/>
    <property type="evidence" value="ECO:0007669"/>
    <property type="project" value="UniProtKB-UniRule"/>
</dbReference>
<dbReference type="NCBIfam" id="TIGR02432">
    <property type="entry name" value="lysidine_TilS_N"/>
    <property type="match status" value="1"/>
</dbReference>
<organism evidence="10 11">
    <name type="scientific">Pontimonas salivibrio</name>
    <dbReference type="NCBI Taxonomy" id="1159327"/>
    <lineage>
        <taxon>Bacteria</taxon>
        <taxon>Bacillati</taxon>
        <taxon>Actinomycetota</taxon>
        <taxon>Actinomycetes</taxon>
        <taxon>Micrococcales</taxon>
        <taxon>Microbacteriaceae</taxon>
        <taxon>Pontimonas</taxon>
    </lineage>
</organism>
<dbReference type="Pfam" id="PF09179">
    <property type="entry name" value="TilS"/>
    <property type="match status" value="1"/>
</dbReference>
<dbReference type="InterPro" id="IPR014729">
    <property type="entry name" value="Rossmann-like_a/b/a_fold"/>
</dbReference>
<keyword evidence="4 7" id="KW-0547">Nucleotide-binding</keyword>
<evidence type="ECO:0000256" key="6">
    <source>
        <dbReference type="ARBA" id="ARBA00048539"/>
    </source>
</evidence>
<comment type="function">
    <text evidence="7">Ligates lysine onto the cytidine present at position 34 of the AUA codon-specific tRNA(Ile) that contains the anticodon CAU, in an ATP-dependent manner. Cytidine is converted to lysidine, thus changing the amino acid specificity of the tRNA from methionine to isoleucine.</text>
</comment>
<dbReference type="EC" id="6.3.4.19" evidence="7"/>
<dbReference type="AlphaFoldDB" id="A0A2L2BN50"/>
<dbReference type="Gene3D" id="1.20.59.20">
    <property type="match status" value="1"/>
</dbReference>
<dbReference type="InterPro" id="IPR012094">
    <property type="entry name" value="tRNA_Ile_lys_synt"/>
</dbReference>
<dbReference type="PANTHER" id="PTHR43033:SF1">
    <property type="entry name" value="TRNA(ILE)-LYSIDINE SYNTHASE-RELATED"/>
    <property type="match status" value="1"/>
</dbReference>
<comment type="domain">
    <text evidence="7">The N-terminal region contains the highly conserved SGGXDS motif, predicted to be a P-loop motif involved in ATP binding.</text>
</comment>
<evidence type="ECO:0000256" key="3">
    <source>
        <dbReference type="ARBA" id="ARBA00022694"/>
    </source>
</evidence>
<evidence type="ECO:0000256" key="7">
    <source>
        <dbReference type="HAMAP-Rule" id="MF_01161"/>
    </source>
</evidence>
<proteinExistence type="inferred from homology"/>